<keyword evidence="2" id="KW-0012">Acyltransferase</keyword>
<dbReference type="SUPFAM" id="SSF55729">
    <property type="entry name" value="Acyl-CoA N-acyltransferases (Nat)"/>
    <property type="match status" value="1"/>
</dbReference>
<evidence type="ECO:0000256" key="2">
    <source>
        <dbReference type="ARBA" id="ARBA00023315"/>
    </source>
</evidence>
<dbReference type="Proteomes" id="UP000663181">
    <property type="component" value="Chromosome"/>
</dbReference>
<protein>
    <submittedName>
        <fullName evidence="4">GNAT family N-acetyltransferase</fullName>
    </submittedName>
</protein>
<dbReference type="InterPro" id="IPR016181">
    <property type="entry name" value="Acyl_CoA_acyltransferase"/>
</dbReference>
<dbReference type="InterPro" id="IPR000182">
    <property type="entry name" value="GNAT_dom"/>
</dbReference>
<sequence>MLVRPARPEDALDVANVHVRSWQAGYRGLLPDVYLDALRAEDRAQRYDFATQDPRKPATLVAVTDGTVRGFATTSPARDKDTPEDGELCALYVDPDYWGTGIGATLINAARTCLFEQGFRQAVLWLLAGNTRAERFYRKDGWLPDARKRTDVVWGITVHEVCYCRRLDAPLPSP</sequence>
<evidence type="ECO:0000313" key="5">
    <source>
        <dbReference type="Proteomes" id="UP000663181"/>
    </source>
</evidence>
<name>A0ABX7GWE4_9GAMM</name>
<keyword evidence="1" id="KW-0808">Transferase</keyword>
<dbReference type="CDD" id="cd04301">
    <property type="entry name" value="NAT_SF"/>
    <property type="match status" value="1"/>
</dbReference>
<accession>A0ABX7GWE4</accession>
<evidence type="ECO:0000256" key="1">
    <source>
        <dbReference type="ARBA" id="ARBA00022679"/>
    </source>
</evidence>
<organism evidence="4 5">
    <name type="scientific">Dyella caseinilytica</name>
    <dbReference type="NCBI Taxonomy" id="1849581"/>
    <lineage>
        <taxon>Bacteria</taxon>
        <taxon>Pseudomonadati</taxon>
        <taxon>Pseudomonadota</taxon>
        <taxon>Gammaproteobacteria</taxon>
        <taxon>Lysobacterales</taxon>
        <taxon>Rhodanobacteraceae</taxon>
        <taxon>Dyella</taxon>
    </lineage>
</organism>
<gene>
    <name evidence="4" type="ORF">ISN74_05460</name>
</gene>
<evidence type="ECO:0000313" key="4">
    <source>
        <dbReference type="EMBL" id="QRN54803.1"/>
    </source>
</evidence>
<keyword evidence="5" id="KW-1185">Reference proteome</keyword>
<evidence type="ECO:0000259" key="3">
    <source>
        <dbReference type="PROSITE" id="PS51186"/>
    </source>
</evidence>
<dbReference type="EMBL" id="CP064030">
    <property type="protein sequence ID" value="QRN54803.1"/>
    <property type="molecule type" value="Genomic_DNA"/>
</dbReference>
<dbReference type="RefSeq" id="WP_188798126.1">
    <property type="nucleotide sequence ID" value="NZ_BMIZ01000001.1"/>
</dbReference>
<feature type="domain" description="N-acetyltransferase" evidence="3">
    <location>
        <begin position="1"/>
        <end position="165"/>
    </location>
</feature>
<proteinExistence type="predicted"/>
<dbReference type="Gene3D" id="3.40.630.30">
    <property type="match status" value="1"/>
</dbReference>
<dbReference type="PROSITE" id="PS51186">
    <property type="entry name" value="GNAT"/>
    <property type="match status" value="1"/>
</dbReference>
<reference evidence="4 5" key="1">
    <citation type="submission" date="2020-10" db="EMBL/GenBank/DDBJ databases">
        <title>Phylogeny of dyella-like bacteria.</title>
        <authorList>
            <person name="Fu J."/>
        </authorList>
    </citation>
    <scope>NUCLEOTIDE SEQUENCE [LARGE SCALE GENOMIC DNA]</scope>
    <source>
        <strain evidence="4 5">DHOB09</strain>
    </source>
</reference>
<dbReference type="PANTHER" id="PTHR43877">
    <property type="entry name" value="AMINOALKYLPHOSPHONATE N-ACETYLTRANSFERASE-RELATED-RELATED"/>
    <property type="match status" value="1"/>
</dbReference>
<dbReference type="InterPro" id="IPR050832">
    <property type="entry name" value="Bact_Acetyltransf"/>
</dbReference>
<dbReference type="Pfam" id="PF00583">
    <property type="entry name" value="Acetyltransf_1"/>
    <property type="match status" value="1"/>
</dbReference>